<dbReference type="InterPro" id="IPR036291">
    <property type="entry name" value="NAD(P)-bd_dom_sf"/>
</dbReference>
<dbReference type="RefSeq" id="WP_342076881.1">
    <property type="nucleotide sequence ID" value="NZ_CP151767.2"/>
</dbReference>
<keyword evidence="5" id="KW-1185">Reference proteome</keyword>
<proteinExistence type="predicted"/>
<sequence>MINVLFSAEPDMWAVYEGPLNAGFVAAGLDVDLARDHAPDDVDYIVFAPNGPVQDFRPYRNAKAVMSLWAGVETVVDNATLTQPLCRMVDEGLTTGMVEWVTAHTMRHHIGMDRHIHGQDGLWRNTVYPPTAADRPVTILGLGALGAACGQALVHLGFPVTGWSRRPKSVPDIQCLHGDAGLTEALTGAQIVITLLPQTPQTNDILNADTLALLARGAFVINPGRGPLIDDAALLAALDNGQVGHATLDVFREEPLPVDHPYWAHPQVTVTPHIAATTRPETAVRSIAENIRLGEAGLPLLHVVDRTRGY</sequence>
<dbReference type="Proteomes" id="UP001470809">
    <property type="component" value="Chromosome"/>
</dbReference>
<gene>
    <name evidence="4" type="ORF">AABB31_22095</name>
</gene>
<dbReference type="EMBL" id="CP151767">
    <property type="protein sequence ID" value="WZU67570.1"/>
    <property type="molecule type" value="Genomic_DNA"/>
</dbReference>
<dbReference type="PANTHER" id="PTHR43333:SF1">
    <property type="entry name" value="D-ISOMER SPECIFIC 2-HYDROXYACID DEHYDROGENASE NAD-BINDING DOMAIN-CONTAINING PROTEIN"/>
    <property type="match status" value="1"/>
</dbReference>
<name>A0AAN0MAA8_9RHOB</name>
<dbReference type="Pfam" id="PF02826">
    <property type="entry name" value="2-Hacid_dh_C"/>
    <property type="match status" value="1"/>
</dbReference>
<evidence type="ECO:0000313" key="5">
    <source>
        <dbReference type="Proteomes" id="UP001470809"/>
    </source>
</evidence>
<evidence type="ECO:0000256" key="1">
    <source>
        <dbReference type="ARBA" id="ARBA00023002"/>
    </source>
</evidence>
<organism evidence="4 5">
    <name type="scientific">Yoonia rhodophyticola</name>
    <dbReference type="NCBI Taxonomy" id="3137370"/>
    <lineage>
        <taxon>Bacteria</taxon>
        <taxon>Pseudomonadati</taxon>
        <taxon>Pseudomonadota</taxon>
        <taxon>Alphaproteobacteria</taxon>
        <taxon>Rhodobacterales</taxon>
        <taxon>Paracoccaceae</taxon>
        <taxon>Yoonia</taxon>
    </lineage>
</organism>
<evidence type="ECO:0000259" key="3">
    <source>
        <dbReference type="Pfam" id="PF02826"/>
    </source>
</evidence>
<dbReference type="GO" id="GO:0016616">
    <property type="term" value="F:oxidoreductase activity, acting on the CH-OH group of donors, NAD or NADP as acceptor"/>
    <property type="evidence" value="ECO:0007669"/>
    <property type="project" value="UniProtKB-ARBA"/>
</dbReference>
<dbReference type="PANTHER" id="PTHR43333">
    <property type="entry name" value="2-HACID_DH_C DOMAIN-CONTAINING PROTEIN"/>
    <property type="match status" value="1"/>
</dbReference>
<dbReference type="CDD" id="cd12164">
    <property type="entry name" value="GDH_like_2"/>
    <property type="match status" value="1"/>
</dbReference>
<dbReference type="InterPro" id="IPR006140">
    <property type="entry name" value="D-isomer_DH_NAD-bd"/>
</dbReference>
<protein>
    <submittedName>
        <fullName evidence="4">Glyoxylate/hydroxypyruvate reductase A</fullName>
    </submittedName>
</protein>
<dbReference type="KEGG" id="yrh:AABB31_22095"/>
<evidence type="ECO:0000313" key="4">
    <source>
        <dbReference type="EMBL" id="WZU67570.1"/>
    </source>
</evidence>
<dbReference type="AlphaFoldDB" id="A0AAN0MAA8"/>
<feature type="domain" description="D-isomer specific 2-hydroxyacid dehydrogenase NAD-binding" evidence="3">
    <location>
        <begin position="105"/>
        <end position="275"/>
    </location>
</feature>
<dbReference type="GO" id="GO:0051287">
    <property type="term" value="F:NAD binding"/>
    <property type="evidence" value="ECO:0007669"/>
    <property type="project" value="InterPro"/>
</dbReference>
<dbReference type="SUPFAM" id="SSF51735">
    <property type="entry name" value="NAD(P)-binding Rossmann-fold domains"/>
    <property type="match status" value="1"/>
</dbReference>
<reference evidence="4" key="1">
    <citation type="submission" date="2024-08" db="EMBL/GenBank/DDBJ databases">
        <title>Phylogenomic analyses of a clade within the roseobacter group suggest taxonomic reassignments of species of the genera Aestuariivita, Citreicella, Loktanella, Nautella, Pelagibaca, Ruegeria, Thalassobius, Thiobacimonas and Tropicibacter, and the proposal o.</title>
        <authorList>
            <person name="Jeon C.O."/>
        </authorList>
    </citation>
    <scope>NUCLEOTIDE SEQUENCE</scope>
    <source>
        <strain evidence="4">SS1-5</strain>
    </source>
</reference>
<accession>A0AAN0MAA8</accession>
<keyword evidence="1" id="KW-0560">Oxidoreductase</keyword>
<evidence type="ECO:0000256" key="2">
    <source>
        <dbReference type="ARBA" id="ARBA00023027"/>
    </source>
</evidence>
<dbReference type="PROSITE" id="PS00671">
    <property type="entry name" value="D_2_HYDROXYACID_DH_3"/>
    <property type="match status" value="1"/>
</dbReference>
<keyword evidence="2" id="KW-0520">NAD</keyword>
<dbReference type="InterPro" id="IPR029753">
    <property type="entry name" value="D-isomer_DH_CS"/>
</dbReference>
<dbReference type="Gene3D" id="3.40.50.720">
    <property type="entry name" value="NAD(P)-binding Rossmann-like Domain"/>
    <property type="match status" value="2"/>
</dbReference>